<gene>
    <name evidence="1" type="ORF">QO012_001174</name>
</gene>
<protein>
    <recommendedName>
        <fullName evidence="3">3',5'-cyclic-nucleotide phosphodiesterase</fullName>
    </recommendedName>
</protein>
<proteinExistence type="predicted"/>
<sequence length="127" mass="13775">MRDRDACHAPARTDMPGGVGWAAIPTLIAEEGWMRLASDQTLRSPRALLAALTLLSLTAGPAFAQREDQGLQLGCADDYFRLCIGVDPNSPEADRCMTRNRANLSQKCRAAIGDYDRRTGGKSLPNN</sequence>
<dbReference type="EMBL" id="JAUSVP010000003">
    <property type="protein sequence ID" value="MDQ0446683.1"/>
    <property type="molecule type" value="Genomic_DNA"/>
</dbReference>
<organism evidence="1 2">
    <name type="scientific">Methylobacterium aerolatum</name>
    <dbReference type="NCBI Taxonomy" id="418708"/>
    <lineage>
        <taxon>Bacteria</taxon>
        <taxon>Pseudomonadati</taxon>
        <taxon>Pseudomonadota</taxon>
        <taxon>Alphaproteobacteria</taxon>
        <taxon>Hyphomicrobiales</taxon>
        <taxon>Methylobacteriaceae</taxon>
        <taxon>Methylobacterium</taxon>
    </lineage>
</organism>
<reference evidence="1 2" key="1">
    <citation type="submission" date="2023-07" db="EMBL/GenBank/DDBJ databases">
        <title>Genomic Encyclopedia of Type Strains, Phase IV (KMG-IV): sequencing the most valuable type-strain genomes for metagenomic binning, comparative biology and taxonomic classification.</title>
        <authorList>
            <person name="Goeker M."/>
        </authorList>
    </citation>
    <scope>NUCLEOTIDE SEQUENCE [LARGE SCALE GENOMIC DNA]</scope>
    <source>
        <strain evidence="1 2">DSM 19013</strain>
    </source>
</reference>
<evidence type="ECO:0000313" key="1">
    <source>
        <dbReference type="EMBL" id="MDQ0446683.1"/>
    </source>
</evidence>
<name>A0ABU0HXX4_9HYPH</name>
<comment type="caution">
    <text evidence="1">The sequence shown here is derived from an EMBL/GenBank/DDBJ whole genome shotgun (WGS) entry which is preliminary data.</text>
</comment>
<evidence type="ECO:0008006" key="3">
    <source>
        <dbReference type="Google" id="ProtNLM"/>
    </source>
</evidence>
<dbReference type="Proteomes" id="UP001231124">
    <property type="component" value="Unassembled WGS sequence"/>
</dbReference>
<evidence type="ECO:0000313" key="2">
    <source>
        <dbReference type="Proteomes" id="UP001231124"/>
    </source>
</evidence>
<keyword evidence="2" id="KW-1185">Reference proteome</keyword>
<accession>A0ABU0HXX4</accession>